<reference evidence="1 2" key="1">
    <citation type="submission" date="2018-06" db="EMBL/GenBank/DDBJ databases">
        <authorList>
            <person name="Strepis N."/>
        </authorList>
    </citation>
    <scope>NUCLEOTIDE SEQUENCE [LARGE SCALE GENOMIC DNA]</scope>
    <source>
        <strain evidence="1">LUCI</strain>
    </source>
</reference>
<dbReference type="AlphaFoldDB" id="A0A498R3Y6"/>
<evidence type="ECO:0000313" key="1">
    <source>
        <dbReference type="EMBL" id="VBB07386.1"/>
    </source>
</evidence>
<gene>
    <name evidence="1" type="ORF">LUCI_2630</name>
</gene>
<protein>
    <recommendedName>
        <fullName evidence="3">Uracil-DNA glycosylase</fullName>
    </recommendedName>
</protein>
<evidence type="ECO:0008006" key="3">
    <source>
        <dbReference type="Google" id="ProtNLM"/>
    </source>
</evidence>
<keyword evidence="2" id="KW-1185">Reference proteome</keyword>
<proteinExistence type="predicted"/>
<dbReference type="EMBL" id="UPPP01000073">
    <property type="protein sequence ID" value="VBB07386.1"/>
    <property type="molecule type" value="Genomic_DNA"/>
</dbReference>
<name>A0A498R3Y6_9FIRM</name>
<accession>A0A498R3Y6</accession>
<evidence type="ECO:0000313" key="2">
    <source>
        <dbReference type="Proteomes" id="UP000277811"/>
    </source>
</evidence>
<dbReference type="OrthoDB" id="9807346at2"/>
<sequence>MAKQAVLCLQCKYYYITWDKSFPYGCKAMGFKGALMPCLYVRQVSGTRCLSFADKIKGE</sequence>
<organism evidence="1 2">
    <name type="scientific">Lucifera butyrica</name>
    <dbReference type="NCBI Taxonomy" id="1351585"/>
    <lineage>
        <taxon>Bacteria</taxon>
        <taxon>Bacillati</taxon>
        <taxon>Bacillota</taxon>
        <taxon>Negativicutes</taxon>
        <taxon>Veillonellales</taxon>
        <taxon>Veillonellaceae</taxon>
        <taxon>Lucifera</taxon>
    </lineage>
</organism>
<dbReference type="Proteomes" id="UP000277811">
    <property type="component" value="Unassembled WGS sequence"/>
</dbReference>